<dbReference type="AlphaFoldDB" id="A0A0D2IG21"/>
<dbReference type="RefSeq" id="XP_013271885.1">
    <property type="nucleotide sequence ID" value="XM_013416431.1"/>
</dbReference>
<protein>
    <submittedName>
        <fullName evidence="2">Uncharacterized protein</fullName>
    </submittedName>
</protein>
<accession>A0A0D2IG21</accession>
<feature type="compositionally biased region" description="Basic and acidic residues" evidence="1">
    <location>
        <begin position="74"/>
        <end position="86"/>
    </location>
</feature>
<dbReference type="Proteomes" id="UP000053617">
    <property type="component" value="Unassembled WGS sequence"/>
</dbReference>
<reference evidence="2 3" key="1">
    <citation type="submission" date="2015-01" db="EMBL/GenBank/DDBJ databases">
        <title>The Genome Sequence of Rhinocladiella mackenzie CBS 650.93.</title>
        <authorList>
            <consortium name="The Broad Institute Genomics Platform"/>
            <person name="Cuomo C."/>
            <person name="de Hoog S."/>
            <person name="Gorbushina A."/>
            <person name="Stielow B."/>
            <person name="Teixiera M."/>
            <person name="Abouelleil A."/>
            <person name="Chapman S.B."/>
            <person name="Priest M."/>
            <person name="Young S.K."/>
            <person name="Wortman J."/>
            <person name="Nusbaum C."/>
            <person name="Birren B."/>
        </authorList>
    </citation>
    <scope>NUCLEOTIDE SEQUENCE [LARGE SCALE GENOMIC DNA]</scope>
    <source>
        <strain evidence="2 3">CBS 650.93</strain>
    </source>
</reference>
<dbReference type="GeneID" id="25293690"/>
<feature type="compositionally biased region" description="Polar residues" evidence="1">
    <location>
        <begin position="53"/>
        <end position="70"/>
    </location>
</feature>
<proteinExistence type="predicted"/>
<evidence type="ECO:0000313" key="2">
    <source>
        <dbReference type="EMBL" id="KIX04749.1"/>
    </source>
</evidence>
<name>A0A0D2IG21_9EURO</name>
<keyword evidence="3" id="KW-1185">Reference proteome</keyword>
<organism evidence="2 3">
    <name type="scientific">Rhinocladiella mackenziei CBS 650.93</name>
    <dbReference type="NCBI Taxonomy" id="1442369"/>
    <lineage>
        <taxon>Eukaryota</taxon>
        <taxon>Fungi</taxon>
        <taxon>Dikarya</taxon>
        <taxon>Ascomycota</taxon>
        <taxon>Pezizomycotina</taxon>
        <taxon>Eurotiomycetes</taxon>
        <taxon>Chaetothyriomycetidae</taxon>
        <taxon>Chaetothyriales</taxon>
        <taxon>Herpotrichiellaceae</taxon>
        <taxon>Rhinocladiella</taxon>
    </lineage>
</organism>
<gene>
    <name evidence="2" type="ORF">Z518_05619</name>
</gene>
<dbReference type="HOGENOM" id="CLU_672935_0_0_1"/>
<dbReference type="OrthoDB" id="3508621at2759"/>
<sequence length="409" mass="46299">MNEPERPVTPVAGPAGPPDDSSDDAITPAPRNEPERTVTPVTDLAGLPDDSSYDATTSAPGPTVSSTGSNHLGDPYRKDKISKEEDLPSNPAQWNRCATSEKVGRFIFDFGKFQSGSNVTYTQFLHLRVIWIEHKAEILAKDTTRGIWLRDEYYTRARQLLASWIDWRVYLDSFQVPKNNLHTLFVANNAFWLTRHHIPESISPITKDRRREYPPTNDEQTVNSALVDFLEALTIRHVENASWNIERKAFELGDKKDEGYEARVDGLLRRQSDGRVLAILEVKPCVRCHHQVDIRMQESAQMAAWISSYPDNSSTQTSANFTRLLVSQDRHQIFLTFATFDKSYVAYVSGNLKAKVRQSNGSDSNPFLKMNEFGPFDTKSESHMRCLGYYILAFTLQECGERDGADVAE</sequence>
<evidence type="ECO:0000256" key="1">
    <source>
        <dbReference type="SAM" id="MobiDB-lite"/>
    </source>
</evidence>
<dbReference type="EMBL" id="KN847478">
    <property type="protein sequence ID" value="KIX04749.1"/>
    <property type="molecule type" value="Genomic_DNA"/>
</dbReference>
<evidence type="ECO:0000313" key="3">
    <source>
        <dbReference type="Proteomes" id="UP000053617"/>
    </source>
</evidence>
<dbReference type="STRING" id="1442369.A0A0D2IG21"/>
<feature type="region of interest" description="Disordered" evidence="1">
    <location>
        <begin position="1"/>
        <end position="93"/>
    </location>
</feature>